<reference evidence="3 4" key="1">
    <citation type="submission" date="2020-03" db="EMBL/GenBank/DDBJ databases">
        <title>Genomic Encyclopedia of Type Strains, Phase IV (KMG-IV): sequencing the most valuable type-strain genomes for metagenomic binning, comparative biology and taxonomic classification.</title>
        <authorList>
            <person name="Goeker M."/>
        </authorList>
    </citation>
    <scope>NUCLEOTIDE SEQUENCE [LARGE SCALE GENOMIC DNA]</scope>
    <source>
        <strain evidence="3 4">DSM 29762</strain>
    </source>
</reference>
<keyword evidence="1" id="KW-0378">Hydrolase</keyword>
<comment type="caution">
    <text evidence="3">The sequence shown here is derived from an EMBL/GenBank/DDBJ whole genome shotgun (WGS) entry which is preliminary data.</text>
</comment>
<dbReference type="InterPro" id="IPR029058">
    <property type="entry name" value="AB_hydrolase_fold"/>
</dbReference>
<dbReference type="InterPro" id="IPR013094">
    <property type="entry name" value="AB_hydrolase_3"/>
</dbReference>
<evidence type="ECO:0000313" key="4">
    <source>
        <dbReference type="Proteomes" id="UP000590442"/>
    </source>
</evidence>
<sequence length="283" mass="31304">MKTFLIISLFIFSIIGYAQNEPIVIPLWENGAPGFEHLKNEPEQAKDWWVKNVHNPSITAFKAPDSIANGTSVLICPGGGHRELVFDAEGKDAALYLNKLGITAFVLKYRLAREEGSPYDLNVHAKEDAYRAMRTIRKNAKEWNIDPNKIGMFGFSAGGEVVSMVAYGNGDGNPQAKNGIDKMNGKPNFQILVYPGPLGIPDEFPSDAPPAFMVVANDDECCSGPVVKIVNGYRKVNRPVEAHIYAKGGHAFNMGYRTELKTLASWPQRMADWLLDNGYLEKN</sequence>
<dbReference type="InterPro" id="IPR050300">
    <property type="entry name" value="GDXG_lipolytic_enzyme"/>
</dbReference>
<dbReference type="Gene3D" id="3.40.50.1820">
    <property type="entry name" value="alpha/beta hydrolase"/>
    <property type="match status" value="1"/>
</dbReference>
<dbReference type="SUPFAM" id="SSF53474">
    <property type="entry name" value="alpha/beta-Hydrolases"/>
    <property type="match status" value="1"/>
</dbReference>
<evidence type="ECO:0000313" key="3">
    <source>
        <dbReference type="EMBL" id="NJB71030.1"/>
    </source>
</evidence>
<protein>
    <submittedName>
        <fullName evidence="3">Acetyl esterase/lipase</fullName>
    </submittedName>
</protein>
<dbReference type="PANTHER" id="PTHR48081:SF6">
    <property type="entry name" value="PEPTIDASE S9 PROLYL OLIGOPEPTIDASE CATALYTIC DOMAIN-CONTAINING PROTEIN"/>
    <property type="match status" value="1"/>
</dbReference>
<accession>A0A846QVS9</accession>
<feature type="domain" description="Alpha/beta hydrolase fold-3" evidence="2">
    <location>
        <begin position="97"/>
        <end position="196"/>
    </location>
</feature>
<keyword evidence="4" id="KW-1185">Reference proteome</keyword>
<proteinExistence type="predicted"/>
<dbReference type="AlphaFoldDB" id="A0A846QVS9"/>
<dbReference type="PANTHER" id="PTHR48081">
    <property type="entry name" value="AB HYDROLASE SUPERFAMILY PROTEIN C4A8.06C"/>
    <property type="match status" value="1"/>
</dbReference>
<name>A0A846QVS9_9FLAO</name>
<organism evidence="3 4">
    <name type="scientific">Saonia flava</name>
    <dbReference type="NCBI Taxonomy" id="523696"/>
    <lineage>
        <taxon>Bacteria</taxon>
        <taxon>Pseudomonadati</taxon>
        <taxon>Bacteroidota</taxon>
        <taxon>Flavobacteriia</taxon>
        <taxon>Flavobacteriales</taxon>
        <taxon>Flavobacteriaceae</taxon>
        <taxon>Saonia</taxon>
    </lineage>
</organism>
<dbReference type="RefSeq" id="WP_167962408.1">
    <property type="nucleotide sequence ID" value="NZ_JAATJJ010000001.1"/>
</dbReference>
<gene>
    <name evidence="3" type="ORF">GGR42_001492</name>
</gene>
<evidence type="ECO:0000259" key="2">
    <source>
        <dbReference type="Pfam" id="PF07859"/>
    </source>
</evidence>
<dbReference type="Pfam" id="PF07859">
    <property type="entry name" value="Abhydrolase_3"/>
    <property type="match status" value="1"/>
</dbReference>
<dbReference type="EMBL" id="JAATJJ010000001">
    <property type="protein sequence ID" value="NJB71030.1"/>
    <property type="molecule type" value="Genomic_DNA"/>
</dbReference>
<evidence type="ECO:0000256" key="1">
    <source>
        <dbReference type="ARBA" id="ARBA00022801"/>
    </source>
</evidence>
<dbReference type="Proteomes" id="UP000590442">
    <property type="component" value="Unassembled WGS sequence"/>
</dbReference>
<dbReference type="GO" id="GO:0016787">
    <property type="term" value="F:hydrolase activity"/>
    <property type="evidence" value="ECO:0007669"/>
    <property type="project" value="UniProtKB-KW"/>
</dbReference>